<dbReference type="InterPro" id="IPR050325">
    <property type="entry name" value="Prot/Nucl_acid_deglycase"/>
</dbReference>
<accession>A0AAC8TLU7</accession>
<dbReference type="GO" id="GO:0016740">
    <property type="term" value="F:transferase activity"/>
    <property type="evidence" value="ECO:0007669"/>
    <property type="project" value="UniProtKB-KW"/>
</dbReference>
<reference evidence="2 3" key="1">
    <citation type="submission" date="2015-06" db="EMBL/GenBank/DDBJ databases">
        <title>Rapid spread of a carbapenem resistance gene driven by multiple levels of genetic mobility.</title>
        <authorList>
            <person name="Sheppard A.E."/>
            <person name="Stoesser N."/>
            <person name="Wilson D."/>
            <person name="Sebra R."/>
            <person name="Kasarskis A."/>
            <person name="Anson L."/>
            <person name="Giess A."/>
            <person name="Pankhurst L."/>
            <person name="Vaughan A."/>
            <person name="Grim C.J."/>
            <person name="Cox H."/>
            <person name="Yeh A."/>
            <person name="Sifri C.D."/>
            <person name="Walker S."/>
            <person name="Peto T.E."/>
            <person name="Crook D.W."/>
            <person name="Mathers A.J."/>
        </authorList>
    </citation>
    <scope>NUCLEOTIDE SEQUENCE [LARGE SCALE GENOMIC DNA]</scope>
    <source>
        <strain evidence="2 3">CAV1151</strain>
    </source>
</reference>
<dbReference type="CDD" id="cd03135">
    <property type="entry name" value="GATase1_DJ-1"/>
    <property type="match status" value="1"/>
</dbReference>
<dbReference type="RefSeq" id="WP_047370149.1">
    <property type="nucleotide sequence ID" value="NZ_CP011602.1"/>
</dbReference>
<dbReference type="EMBL" id="CP011602">
    <property type="protein sequence ID" value="AKL11839.1"/>
    <property type="molecule type" value="Genomic_DNA"/>
</dbReference>
<proteinExistence type="predicted"/>
<name>A0AAC8TLU7_9ENTR</name>
<dbReference type="InterPro" id="IPR002818">
    <property type="entry name" value="DJ-1/PfpI"/>
</dbReference>
<sequence>MPSICAIVTAYSYIYHGHHKIKKVILFLCQGLEEYEASVFTDTIGWTTTYGLEPIELVTVGLRQKIKCAWNFTIEPAYQLHEIDDDSFDAIAIPGGMSRAGFYEDAYHERLLNIIRKFHAKNKIIASVCVGALAIAKSGALQGRTGTTYHLSSKRQTQMLEMGVNVVQRPIVVDGNIITSQSPATAINVAFTLIEKLTSRANVERIKEGMGFESPFVVELKNPSGT</sequence>
<dbReference type="GO" id="GO:0005737">
    <property type="term" value="C:cytoplasm"/>
    <property type="evidence" value="ECO:0007669"/>
    <property type="project" value="TreeGrafter"/>
</dbReference>
<feature type="domain" description="DJ-1/PfpI" evidence="1">
    <location>
        <begin position="22"/>
        <end position="195"/>
    </location>
</feature>
<evidence type="ECO:0000313" key="2">
    <source>
        <dbReference type="EMBL" id="AKL11839.1"/>
    </source>
</evidence>
<dbReference type="PANTHER" id="PTHR48094:SF5">
    <property type="entry name" value="PROTEIN DJ-1 HOMOLOG"/>
    <property type="match status" value="1"/>
</dbReference>
<dbReference type="Proteomes" id="UP000035479">
    <property type="component" value="Chromosome"/>
</dbReference>
<keyword evidence="2" id="KW-0808">Transferase</keyword>
<protein>
    <submittedName>
        <fullName evidence="2">Dimethyladenosine transferase</fullName>
    </submittedName>
</protein>
<organism evidence="2 3">
    <name type="scientific">Phytobacter ursingii</name>
    <dbReference type="NCBI Taxonomy" id="1972431"/>
    <lineage>
        <taxon>Bacteria</taxon>
        <taxon>Pseudomonadati</taxon>
        <taxon>Pseudomonadota</taxon>
        <taxon>Gammaproteobacteria</taxon>
        <taxon>Enterobacterales</taxon>
        <taxon>Enterobacteriaceae</taxon>
        <taxon>Phytobacter</taxon>
    </lineage>
</organism>
<evidence type="ECO:0000313" key="3">
    <source>
        <dbReference type="Proteomes" id="UP000035479"/>
    </source>
</evidence>
<dbReference type="Pfam" id="PF01965">
    <property type="entry name" value="DJ-1_PfpI"/>
    <property type="match status" value="1"/>
</dbReference>
<dbReference type="SUPFAM" id="SSF52317">
    <property type="entry name" value="Class I glutamine amidotransferase-like"/>
    <property type="match status" value="1"/>
</dbReference>
<gene>
    <name evidence="2" type="ORF">AB182_11185</name>
</gene>
<dbReference type="PANTHER" id="PTHR48094">
    <property type="entry name" value="PROTEIN/NUCLEIC ACID DEGLYCASE DJ-1-RELATED"/>
    <property type="match status" value="1"/>
</dbReference>
<dbReference type="InterPro" id="IPR029062">
    <property type="entry name" value="Class_I_gatase-like"/>
</dbReference>
<dbReference type="AlphaFoldDB" id="A0AAC8TLU7"/>
<dbReference type="KEGG" id="kin:AB182_11185"/>
<evidence type="ECO:0000259" key="1">
    <source>
        <dbReference type="Pfam" id="PF01965"/>
    </source>
</evidence>
<dbReference type="Gene3D" id="3.40.50.880">
    <property type="match status" value="1"/>
</dbReference>